<evidence type="ECO:0000256" key="1">
    <source>
        <dbReference type="ARBA" id="ARBA00004141"/>
    </source>
</evidence>
<evidence type="ECO:0000256" key="9">
    <source>
        <dbReference type="SAM" id="Phobius"/>
    </source>
</evidence>
<comment type="caution">
    <text evidence="11">The sequence shown here is derived from an EMBL/GenBank/DDBJ whole genome shotgun (WGS) entry which is preliminary data.</text>
</comment>
<feature type="domain" description="Major facilitator superfamily (MFS) profile" evidence="10">
    <location>
        <begin position="39"/>
        <end position="477"/>
    </location>
</feature>
<dbReference type="FunFam" id="1.20.1250.20:FF:000117">
    <property type="entry name" value="MFS hexose transporter"/>
    <property type="match status" value="1"/>
</dbReference>
<feature type="transmembrane region" description="Helical" evidence="9">
    <location>
        <begin position="390"/>
        <end position="413"/>
    </location>
</feature>
<feature type="transmembrane region" description="Helical" evidence="9">
    <location>
        <begin position="200"/>
        <end position="221"/>
    </location>
</feature>
<dbReference type="NCBIfam" id="TIGR00879">
    <property type="entry name" value="SP"/>
    <property type="match status" value="1"/>
</dbReference>
<feature type="region of interest" description="Disordered" evidence="8">
    <location>
        <begin position="519"/>
        <end position="544"/>
    </location>
</feature>
<feature type="transmembrane region" description="Helical" evidence="9">
    <location>
        <begin position="358"/>
        <end position="378"/>
    </location>
</feature>
<evidence type="ECO:0000313" key="12">
    <source>
        <dbReference type="Proteomes" id="UP000078397"/>
    </source>
</evidence>
<dbReference type="Proteomes" id="UP000078397">
    <property type="component" value="Unassembled WGS sequence"/>
</dbReference>
<dbReference type="GO" id="GO:0005351">
    <property type="term" value="F:carbohydrate:proton symporter activity"/>
    <property type="evidence" value="ECO:0007669"/>
    <property type="project" value="TreeGrafter"/>
</dbReference>
<dbReference type="PROSITE" id="PS50850">
    <property type="entry name" value="MFS"/>
    <property type="match status" value="1"/>
</dbReference>
<dbReference type="GO" id="GO:0016020">
    <property type="term" value="C:membrane"/>
    <property type="evidence" value="ECO:0007669"/>
    <property type="project" value="UniProtKB-SubCell"/>
</dbReference>
<keyword evidence="6 9" id="KW-0472">Membrane</keyword>
<evidence type="ECO:0000256" key="6">
    <source>
        <dbReference type="ARBA" id="ARBA00023136"/>
    </source>
</evidence>
<dbReference type="InterPro" id="IPR005829">
    <property type="entry name" value="Sugar_transporter_CS"/>
</dbReference>
<dbReference type="InterPro" id="IPR020846">
    <property type="entry name" value="MFS_dom"/>
</dbReference>
<gene>
    <name evidence="11" type="ORF">VFPPC_10408</name>
</gene>
<evidence type="ECO:0000256" key="8">
    <source>
        <dbReference type="SAM" id="MobiDB-lite"/>
    </source>
</evidence>
<dbReference type="InterPro" id="IPR050360">
    <property type="entry name" value="MFS_Sugar_Transporters"/>
</dbReference>
<keyword evidence="3 7" id="KW-0813">Transport</keyword>
<dbReference type="InterPro" id="IPR003663">
    <property type="entry name" value="Sugar/inositol_transpt"/>
</dbReference>
<evidence type="ECO:0000313" key="11">
    <source>
        <dbReference type="EMBL" id="OAQ59348.1"/>
    </source>
</evidence>
<comment type="subcellular location">
    <subcellularLocation>
        <location evidence="1">Membrane</location>
        <topology evidence="1">Multi-pass membrane protein</topology>
    </subcellularLocation>
</comment>
<evidence type="ECO:0000256" key="2">
    <source>
        <dbReference type="ARBA" id="ARBA00010992"/>
    </source>
</evidence>
<keyword evidence="4 9" id="KW-0812">Transmembrane</keyword>
<evidence type="ECO:0000256" key="3">
    <source>
        <dbReference type="ARBA" id="ARBA00022448"/>
    </source>
</evidence>
<proteinExistence type="inferred from homology"/>
<name>A0A179F1P0_METCM</name>
<comment type="similarity">
    <text evidence="2 7">Belongs to the major facilitator superfamily. Sugar transporter (TC 2.A.1.1) family.</text>
</comment>
<reference evidence="11 12" key="1">
    <citation type="journal article" date="2016" name="PLoS Pathog.">
        <title>Biosynthesis of antibiotic leucinostatins in bio-control fungus Purpureocillium lilacinum and their inhibition on phytophthora revealed by genome mining.</title>
        <authorList>
            <person name="Wang G."/>
            <person name="Liu Z."/>
            <person name="Lin R."/>
            <person name="Li E."/>
            <person name="Mao Z."/>
            <person name="Ling J."/>
            <person name="Yang Y."/>
            <person name="Yin W.B."/>
            <person name="Xie B."/>
        </authorList>
    </citation>
    <scope>NUCLEOTIDE SEQUENCE [LARGE SCALE GENOMIC DNA]</scope>
    <source>
        <strain evidence="11">170</strain>
    </source>
</reference>
<keyword evidence="12" id="KW-1185">Reference proteome</keyword>
<dbReference type="InterPro" id="IPR036259">
    <property type="entry name" value="MFS_trans_sf"/>
</dbReference>
<dbReference type="KEGG" id="pchm:VFPPC_10408"/>
<dbReference type="PROSITE" id="PS00216">
    <property type="entry name" value="SUGAR_TRANSPORT_1"/>
    <property type="match status" value="2"/>
</dbReference>
<evidence type="ECO:0000256" key="5">
    <source>
        <dbReference type="ARBA" id="ARBA00022989"/>
    </source>
</evidence>
<dbReference type="PANTHER" id="PTHR48022">
    <property type="entry name" value="PLASTIDIC GLUCOSE TRANSPORTER 4"/>
    <property type="match status" value="1"/>
</dbReference>
<dbReference type="SUPFAM" id="SSF103473">
    <property type="entry name" value="MFS general substrate transporter"/>
    <property type="match status" value="1"/>
</dbReference>
<dbReference type="RefSeq" id="XP_018137372.1">
    <property type="nucleotide sequence ID" value="XM_018288784.1"/>
</dbReference>
<feature type="compositionally biased region" description="Basic and acidic residues" evidence="8">
    <location>
        <begin position="524"/>
        <end position="544"/>
    </location>
</feature>
<feature type="transmembrane region" description="Helical" evidence="9">
    <location>
        <begin position="327"/>
        <end position="346"/>
    </location>
</feature>
<dbReference type="Gene3D" id="1.20.1250.20">
    <property type="entry name" value="MFS general substrate transporter like domains"/>
    <property type="match status" value="1"/>
</dbReference>
<dbReference type="GeneID" id="28852778"/>
<dbReference type="PANTHER" id="PTHR48022:SF64">
    <property type="entry name" value="MAJOR FACILITATOR SUPERFAMILY (MFS) PROFILE DOMAIN-CONTAINING PROTEIN"/>
    <property type="match status" value="1"/>
</dbReference>
<dbReference type="InterPro" id="IPR005828">
    <property type="entry name" value="MFS_sugar_transport-like"/>
</dbReference>
<organism evidence="11 12">
    <name type="scientific">Pochonia chlamydosporia 170</name>
    <dbReference type="NCBI Taxonomy" id="1380566"/>
    <lineage>
        <taxon>Eukaryota</taxon>
        <taxon>Fungi</taxon>
        <taxon>Dikarya</taxon>
        <taxon>Ascomycota</taxon>
        <taxon>Pezizomycotina</taxon>
        <taxon>Sordariomycetes</taxon>
        <taxon>Hypocreomycetidae</taxon>
        <taxon>Hypocreales</taxon>
        <taxon>Clavicipitaceae</taxon>
        <taxon>Pochonia</taxon>
    </lineage>
</organism>
<feature type="transmembrane region" description="Helical" evidence="9">
    <location>
        <begin position="290"/>
        <end position="312"/>
    </location>
</feature>
<dbReference type="OrthoDB" id="6133115at2759"/>
<evidence type="ECO:0000259" key="10">
    <source>
        <dbReference type="PROSITE" id="PS50850"/>
    </source>
</evidence>
<keyword evidence="5 9" id="KW-1133">Transmembrane helix</keyword>
<evidence type="ECO:0000256" key="4">
    <source>
        <dbReference type="ARBA" id="ARBA00022692"/>
    </source>
</evidence>
<dbReference type="Pfam" id="PF00083">
    <property type="entry name" value="Sugar_tr"/>
    <property type="match status" value="1"/>
</dbReference>
<evidence type="ECO:0000256" key="7">
    <source>
        <dbReference type="RuleBase" id="RU003346"/>
    </source>
</evidence>
<sequence>MGFSTRLSRPKPDTFKLGGQEFPNVTWYKRKNLRMLYLLLTIPLIGSWAEGYDGSMMNALQTSTEWQNFFNHPRGSLLAFYNLSFAIGALLAVFPFPWGAYFADKIGRRWGTVCGNIVTIIGTVLQTSAQNFPMFVIARILLGMGVTISQGNCPLLITELAHTQHRAHITAMYNSNWYFGSIIAAWVTFGTININSSWAWRIPSLLQGVAAGLQISLIWFVPESPRWLIDKDRFDEALEILKYYHGEGVMTDFVAAEYLEIKETLALEKEYSNRGWSELFRTPGNRKRALICYLQGFFSQWCGNGLISYYLVPVLETIGIQGSSEQAGLNGGLQIWNYIVALWAAFNIDRIGRRPMALVSTGSMIIIFTLWTVFSAIYAQNQNEGMAKGVIVMIFLFYTAFNCGWQGLVIAYPVEILPYELRAKGLQLTFFGISTNVVNQYVNPVGIQNEGWKFYIFYILWLCVTFTVVYFLWVETKGVPLEEIAKLFDGEDANVGGNAKTSRAMDHLRDMKERGLTAETELTVEGKDTEGGGVTRHVEENHVN</sequence>
<feature type="transmembrane region" description="Helical" evidence="9">
    <location>
        <begin position="78"/>
        <end position="98"/>
    </location>
</feature>
<dbReference type="AlphaFoldDB" id="A0A179F1P0"/>
<feature type="transmembrane region" description="Helical" evidence="9">
    <location>
        <begin position="110"/>
        <end position="129"/>
    </location>
</feature>
<feature type="transmembrane region" description="Helical" evidence="9">
    <location>
        <begin position="177"/>
        <end position="194"/>
    </location>
</feature>
<dbReference type="EMBL" id="LSBJ02000011">
    <property type="protein sequence ID" value="OAQ59348.1"/>
    <property type="molecule type" value="Genomic_DNA"/>
</dbReference>
<feature type="transmembrane region" description="Helical" evidence="9">
    <location>
        <begin position="135"/>
        <end position="157"/>
    </location>
</feature>
<protein>
    <submittedName>
        <fullName evidence="11">Hexose transporter protein</fullName>
    </submittedName>
</protein>
<feature type="transmembrane region" description="Helical" evidence="9">
    <location>
        <begin position="35"/>
        <end position="52"/>
    </location>
</feature>
<feature type="transmembrane region" description="Helical" evidence="9">
    <location>
        <begin position="454"/>
        <end position="473"/>
    </location>
</feature>
<accession>A0A179F1P0</accession>